<feature type="signal peptide" evidence="1">
    <location>
        <begin position="1"/>
        <end position="23"/>
    </location>
</feature>
<dbReference type="EMBL" id="PYGK01000019">
    <property type="protein sequence ID" value="PSL23005.1"/>
    <property type="molecule type" value="Genomic_DNA"/>
</dbReference>
<gene>
    <name evidence="3" type="ORF">CLV42_11925</name>
</gene>
<accession>A0A2P8FMX3</accession>
<dbReference type="InterPro" id="IPR024311">
    <property type="entry name" value="Lipocalin-like"/>
</dbReference>
<proteinExistence type="predicted"/>
<feature type="domain" description="Lipocalin-like" evidence="2">
    <location>
        <begin position="29"/>
        <end position="146"/>
    </location>
</feature>
<evidence type="ECO:0000256" key="1">
    <source>
        <dbReference type="SAM" id="SignalP"/>
    </source>
</evidence>
<sequence length="163" mass="17965">MKRTLLNGFLGIMSVIPAMPVLAQSNPLVGSWRLVAADKILPDGKRVADYGTNPHGIAIFTKDGHYVVEIFGTIRTKFASGNAATGTPEEFKDAFFSHSCHFGAYMIDSVKSTISFNIDRASNPNWDQTTQVRSFTLKGDTLSWQVPPRPDGTIPVSVFRRME</sequence>
<dbReference type="AlphaFoldDB" id="A0A2P8FMX3"/>
<keyword evidence="4" id="KW-1185">Reference proteome</keyword>
<dbReference type="Proteomes" id="UP000240978">
    <property type="component" value="Unassembled WGS sequence"/>
</dbReference>
<evidence type="ECO:0000313" key="4">
    <source>
        <dbReference type="Proteomes" id="UP000240978"/>
    </source>
</evidence>
<dbReference type="OrthoDB" id="118834at2"/>
<evidence type="ECO:0000259" key="2">
    <source>
        <dbReference type="Pfam" id="PF13924"/>
    </source>
</evidence>
<organism evidence="3 4">
    <name type="scientific">Chitinophaga ginsengisoli</name>
    <dbReference type="NCBI Taxonomy" id="363837"/>
    <lineage>
        <taxon>Bacteria</taxon>
        <taxon>Pseudomonadati</taxon>
        <taxon>Bacteroidota</taxon>
        <taxon>Chitinophagia</taxon>
        <taxon>Chitinophagales</taxon>
        <taxon>Chitinophagaceae</taxon>
        <taxon>Chitinophaga</taxon>
    </lineage>
</organism>
<reference evidence="3 4" key="1">
    <citation type="submission" date="2018-03" db="EMBL/GenBank/DDBJ databases">
        <title>Genomic Encyclopedia of Archaeal and Bacterial Type Strains, Phase II (KMG-II): from individual species to whole genera.</title>
        <authorList>
            <person name="Goeker M."/>
        </authorList>
    </citation>
    <scope>NUCLEOTIDE SEQUENCE [LARGE SCALE GENOMIC DNA]</scope>
    <source>
        <strain evidence="3 4">DSM 18107</strain>
    </source>
</reference>
<feature type="chain" id="PRO_5015189659" evidence="1">
    <location>
        <begin position="24"/>
        <end position="163"/>
    </location>
</feature>
<keyword evidence="1" id="KW-0732">Signal</keyword>
<dbReference type="RefSeq" id="WP_106605570.1">
    <property type="nucleotide sequence ID" value="NZ_PYGK01000019.1"/>
</dbReference>
<name>A0A2P8FMX3_9BACT</name>
<protein>
    <submittedName>
        <fullName evidence="3">Lipocalin-like protein</fullName>
    </submittedName>
</protein>
<evidence type="ECO:0000313" key="3">
    <source>
        <dbReference type="EMBL" id="PSL23005.1"/>
    </source>
</evidence>
<dbReference type="Pfam" id="PF13924">
    <property type="entry name" value="Lipocalin_5"/>
    <property type="match status" value="1"/>
</dbReference>
<comment type="caution">
    <text evidence="3">The sequence shown here is derived from an EMBL/GenBank/DDBJ whole genome shotgun (WGS) entry which is preliminary data.</text>
</comment>